<reference evidence="1 2" key="1">
    <citation type="submission" date="2015-01" db="EMBL/GenBank/DDBJ databases">
        <title>Evolution of Trichinella species and genotypes.</title>
        <authorList>
            <person name="Korhonen P.K."/>
            <person name="Edoardo P."/>
            <person name="Giuseppe L.R."/>
            <person name="Gasser R.B."/>
        </authorList>
    </citation>
    <scope>NUCLEOTIDE SEQUENCE [LARGE SCALE GENOMIC DNA]</scope>
    <source>
        <strain evidence="1">ISS1029</strain>
    </source>
</reference>
<keyword evidence="2" id="KW-1185">Reference proteome</keyword>
<organism evidence="1 2">
    <name type="scientific">Trichinella zimbabwensis</name>
    <dbReference type="NCBI Taxonomy" id="268475"/>
    <lineage>
        <taxon>Eukaryota</taxon>
        <taxon>Metazoa</taxon>
        <taxon>Ecdysozoa</taxon>
        <taxon>Nematoda</taxon>
        <taxon>Enoplea</taxon>
        <taxon>Dorylaimia</taxon>
        <taxon>Trichinellida</taxon>
        <taxon>Trichinellidae</taxon>
        <taxon>Trichinella</taxon>
    </lineage>
</organism>
<evidence type="ECO:0000313" key="2">
    <source>
        <dbReference type="Proteomes" id="UP000055024"/>
    </source>
</evidence>
<comment type="caution">
    <text evidence="1">The sequence shown here is derived from an EMBL/GenBank/DDBJ whole genome shotgun (WGS) entry which is preliminary data.</text>
</comment>
<name>A0A0V1GVW4_9BILA</name>
<dbReference type="Proteomes" id="UP000055024">
    <property type="component" value="Unassembled WGS sequence"/>
</dbReference>
<dbReference type="EMBL" id="JYDP01000232">
    <property type="protein sequence ID" value="KRZ02384.1"/>
    <property type="molecule type" value="Genomic_DNA"/>
</dbReference>
<sequence length="61" mass="7027">MLDSAFSSLDELAEFQRHLNALLADRNRLIDQIAAQGKRLCEHALANFYAAYEKMKKNIKM</sequence>
<gene>
    <name evidence="1" type="ORF">T11_16815</name>
</gene>
<evidence type="ECO:0000313" key="1">
    <source>
        <dbReference type="EMBL" id="KRZ02384.1"/>
    </source>
</evidence>
<accession>A0A0V1GVW4</accession>
<dbReference type="AlphaFoldDB" id="A0A0V1GVW4"/>
<proteinExistence type="predicted"/>
<protein>
    <submittedName>
        <fullName evidence="1">Uncharacterized protein</fullName>
    </submittedName>
</protein>